<evidence type="ECO:0000256" key="4">
    <source>
        <dbReference type="ARBA" id="ARBA00023125"/>
    </source>
</evidence>
<evidence type="ECO:0000313" key="11">
    <source>
        <dbReference type="RefSeq" id="XP_033535290.1"/>
    </source>
</evidence>
<dbReference type="PANTHER" id="PTHR31944">
    <property type="entry name" value="HEME-RESPONSIVE ZINC FINGER TRANSCRIPTION FACTOR HAP1"/>
    <property type="match status" value="1"/>
</dbReference>
<dbReference type="EMBL" id="ML975154">
    <property type="protein sequence ID" value="KAF1813659.1"/>
    <property type="molecule type" value="Genomic_DNA"/>
</dbReference>
<dbReference type="PROSITE" id="PS00463">
    <property type="entry name" value="ZN2_CY6_FUNGAL_1"/>
    <property type="match status" value="1"/>
</dbReference>
<dbReference type="CDD" id="cd00067">
    <property type="entry name" value="GAL4"/>
    <property type="match status" value="1"/>
</dbReference>
<dbReference type="PROSITE" id="PS50048">
    <property type="entry name" value="ZN2_CY6_FUNGAL_2"/>
    <property type="match status" value="1"/>
</dbReference>
<dbReference type="GO" id="GO:0008270">
    <property type="term" value="F:zinc ion binding"/>
    <property type="evidence" value="ECO:0007669"/>
    <property type="project" value="InterPro"/>
</dbReference>
<dbReference type="PANTHER" id="PTHR31944:SF131">
    <property type="entry name" value="HEME-RESPONSIVE ZINC FINGER TRANSCRIPTION FACTOR HAP1"/>
    <property type="match status" value="1"/>
</dbReference>
<feature type="compositionally biased region" description="Polar residues" evidence="7">
    <location>
        <begin position="119"/>
        <end position="128"/>
    </location>
</feature>
<feature type="region of interest" description="Disordered" evidence="7">
    <location>
        <begin position="1"/>
        <end position="21"/>
    </location>
</feature>
<evidence type="ECO:0000313" key="9">
    <source>
        <dbReference type="EMBL" id="KAF1813659.1"/>
    </source>
</evidence>
<dbReference type="SUPFAM" id="SSF57701">
    <property type="entry name" value="Zn2/Cys6 DNA-binding domain"/>
    <property type="match status" value="1"/>
</dbReference>
<dbReference type="Pfam" id="PF04082">
    <property type="entry name" value="Fungal_trans"/>
    <property type="match status" value="1"/>
</dbReference>
<evidence type="ECO:0000259" key="8">
    <source>
        <dbReference type="PROSITE" id="PS50048"/>
    </source>
</evidence>
<evidence type="ECO:0000256" key="5">
    <source>
        <dbReference type="ARBA" id="ARBA00023163"/>
    </source>
</evidence>
<evidence type="ECO:0000256" key="7">
    <source>
        <dbReference type="SAM" id="MobiDB-lite"/>
    </source>
</evidence>
<dbReference type="InterPro" id="IPR051430">
    <property type="entry name" value="Fungal_TF_Env_Response"/>
</dbReference>
<dbReference type="Proteomes" id="UP000504638">
    <property type="component" value="Unplaced"/>
</dbReference>
<dbReference type="GO" id="GO:0000978">
    <property type="term" value="F:RNA polymerase II cis-regulatory region sequence-specific DNA binding"/>
    <property type="evidence" value="ECO:0007669"/>
    <property type="project" value="TreeGrafter"/>
</dbReference>
<reference evidence="9 11" key="1">
    <citation type="submission" date="2020-01" db="EMBL/GenBank/DDBJ databases">
        <authorList>
            <consortium name="DOE Joint Genome Institute"/>
            <person name="Haridas S."/>
            <person name="Albert R."/>
            <person name="Binder M."/>
            <person name="Bloem J."/>
            <person name="Labutti K."/>
            <person name="Salamov A."/>
            <person name="Andreopoulos B."/>
            <person name="Baker S.E."/>
            <person name="Barry K."/>
            <person name="Bills G."/>
            <person name="Bluhm B.H."/>
            <person name="Cannon C."/>
            <person name="Castanera R."/>
            <person name="Culley D.E."/>
            <person name="Daum C."/>
            <person name="Ezra D."/>
            <person name="Gonzalez J.B."/>
            <person name="Henrissat B."/>
            <person name="Kuo A."/>
            <person name="Liang C."/>
            <person name="Lipzen A."/>
            <person name="Lutzoni F."/>
            <person name="Magnuson J."/>
            <person name="Mondo S."/>
            <person name="Nolan M."/>
            <person name="Ohm R."/>
            <person name="Pangilinan J."/>
            <person name="Park H.-J."/>
            <person name="Ramirez L."/>
            <person name="Alfaro M."/>
            <person name="Sun H."/>
            <person name="Tritt A."/>
            <person name="Yoshinaga Y."/>
            <person name="Zwiers L.-H."/>
            <person name="Turgeon B.G."/>
            <person name="Goodwin S.B."/>
            <person name="Spatafora J.W."/>
            <person name="Crous P.W."/>
            <person name="Grigoriev I.V."/>
        </authorList>
    </citation>
    <scope>NUCLEOTIDE SEQUENCE</scope>
    <source>
        <strain evidence="9 11">CBS 781.70</strain>
    </source>
</reference>
<dbReference type="OrthoDB" id="762982at2759"/>
<keyword evidence="3" id="KW-0805">Transcription regulation</keyword>
<proteinExistence type="predicted"/>
<evidence type="ECO:0000256" key="3">
    <source>
        <dbReference type="ARBA" id="ARBA00023015"/>
    </source>
</evidence>
<evidence type="ECO:0000313" key="10">
    <source>
        <dbReference type="Proteomes" id="UP000504638"/>
    </source>
</evidence>
<dbReference type="AlphaFoldDB" id="A0A6G1G750"/>
<keyword evidence="4" id="KW-0238">DNA-binding</keyword>
<dbReference type="GeneID" id="54415555"/>
<dbReference type="SMART" id="SM00066">
    <property type="entry name" value="GAL4"/>
    <property type="match status" value="1"/>
</dbReference>
<keyword evidence="5" id="KW-0804">Transcription</keyword>
<dbReference type="GO" id="GO:0006351">
    <property type="term" value="P:DNA-templated transcription"/>
    <property type="evidence" value="ECO:0007669"/>
    <property type="project" value="InterPro"/>
</dbReference>
<keyword evidence="6" id="KW-0539">Nucleus</keyword>
<keyword evidence="1" id="KW-0479">Metal-binding</keyword>
<protein>
    <recommendedName>
        <fullName evidence="8">Zn(2)-C6 fungal-type domain-containing protein</fullName>
    </recommendedName>
</protein>
<keyword evidence="2" id="KW-0862">Zinc</keyword>
<sequence length="876" mass="95608">MAPTPPSTTPSSTGQSPDAQFRVVRKRNRIPLSCAPCRNRKLKCNRAHPCDNCTKRGDLGSCTYANPGVRKKTSSSNASSGSPDEMQSRIDRLEGLVLSLMTNGTQSAGSTAAHAAISESISGSSQDAQGDLENSEMVAVEQEGEENEVDQVGHSIGMMKIDKDKAVFASESHWYAILGEIAEVKNYFNDHKKQYEEQVRKIKATNQTDDRFESVPLLGTPKPSSKAEILSAFPQKPTADLLVTRYFNTYDPALHIIHGPTFQRQYDQYWANPNETPVIWLGLVFAMMSIALQSYHRAGDEPPEYRGRSWNMSNEYRRLTAQCLVFSDITQPITHMLETLVLHVHAEHSRSNDAEPGILVTVSILVRLAMRMGYHRDPAPYPNVTPFQGEMRRRVWAVIRNMDLLFSNQAGLPPIVRSSDTNTELPLNVYDDELDEQMKTLPIGRPMREATPATYMIQKTRLVALFGTIVDVVQTLNTPAYEEIMKLDQRVRELKASIPPHLVARPIAESGRDPSSLIMQRCSLDFLVLRCLCVLHRRYMRAARSNPRFAHSRRVCVDASLDLLKHQAVLQQETHPGGRLASVTWFISSLTMNEFLMAAMTVALDLYHTSEAECAAGIRLPLENPPKESCALMTALEQSLVTWDSLKDRSVEAYKAYNTLSATIPKLKTHCAATYGAELTSSAGAGFATTGLPSSVDAKMSPDQSAAMTLGMLSAGGLAANSGNTFYAQQQPPFDGPAGMAAYTGTMGPAGGMAAPEAVGVTNPFSSLFGPSIGSGFPGMEVPSANLNWDQWDTILQNPPLDSSSNFWPGTMDLSSGILGADSSTTGAPTTTTSGVQASSVPEFMRTNAQAGDEQTKAVTEKMFPGAVFRGGLGFE</sequence>
<feature type="region of interest" description="Disordered" evidence="7">
    <location>
        <begin position="64"/>
        <end position="87"/>
    </location>
</feature>
<accession>A0A6G1G750</accession>
<dbReference type="CDD" id="cd12148">
    <property type="entry name" value="fungal_TF_MHR"/>
    <property type="match status" value="1"/>
</dbReference>
<reference evidence="11" key="2">
    <citation type="submission" date="2020-04" db="EMBL/GenBank/DDBJ databases">
        <authorList>
            <consortium name="NCBI Genome Project"/>
        </authorList>
    </citation>
    <scope>NUCLEOTIDE SEQUENCE</scope>
    <source>
        <strain evidence="11">CBS 781.70</strain>
    </source>
</reference>
<keyword evidence="10" id="KW-1185">Reference proteome</keyword>
<dbReference type="GO" id="GO:0005634">
    <property type="term" value="C:nucleus"/>
    <property type="evidence" value="ECO:0007669"/>
    <property type="project" value="TreeGrafter"/>
</dbReference>
<dbReference type="InterPro" id="IPR001138">
    <property type="entry name" value="Zn2Cys6_DnaBD"/>
</dbReference>
<evidence type="ECO:0000256" key="6">
    <source>
        <dbReference type="ARBA" id="ARBA00023242"/>
    </source>
</evidence>
<dbReference type="InterPro" id="IPR007219">
    <property type="entry name" value="XnlR_reg_dom"/>
</dbReference>
<evidence type="ECO:0000256" key="1">
    <source>
        <dbReference type="ARBA" id="ARBA00022723"/>
    </source>
</evidence>
<dbReference type="Gene3D" id="4.10.240.10">
    <property type="entry name" value="Zn(2)-C6 fungal-type DNA-binding domain"/>
    <property type="match status" value="1"/>
</dbReference>
<evidence type="ECO:0000256" key="2">
    <source>
        <dbReference type="ARBA" id="ARBA00022833"/>
    </source>
</evidence>
<reference evidence="11" key="3">
    <citation type="submission" date="2025-04" db="UniProtKB">
        <authorList>
            <consortium name="RefSeq"/>
        </authorList>
    </citation>
    <scope>IDENTIFICATION</scope>
    <source>
        <strain evidence="11">CBS 781.70</strain>
    </source>
</reference>
<name>A0A6G1G750_9PEZI</name>
<dbReference type="SMART" id="SM00906">
    <property type="entry name" value="Fungal_trans"/>
    <property type="match status" value="1"/>
</dbReference>
<dbReference type="Pfam" id="PF00172">
    <property type="entry name" value="Zn_clus"/>
    <property type="match status" value="1"/>
</dbReference>
<feature type="domain" description="Zn(2)-C6 fungal-type" evidence="8">
    <location>
        <begin position="33"/>
        <end position="64"/>
    </location>
</feature>
<organism evidence="9">
    <name type="scientific">Eremomyces bilateralis CBS 781.70</name>
    <dbReference type="NCBI Taxonomy" id="1392243"/>
    <lineage>
        <taxon>Eukaryota</taxon>
        <taxon>Fungi</taxon>
        <taxon>Dikarya</taxon>
        <taxon>Ascomycota</taxon>
        <taxon>Pezizomycotina</taxon>
        <taxon>Dothideomycetes</taxon>
        <taxon>Dothideomycetes incertae sedis</taxon>
        <taxon>Eremomycetales</taxon>
        <taxon>Eremomycetaceae</taxon>
        <taxon>Eremomyces</taxon>
    </lineage>
</organism>
<dbReference type="InterPro" id="IPR036864">
    <property type="entry name" value="Zn2-C6_fun-type_DNA-bd_sf"/>
</dbReference>
<feature type="region of interest" description="Disordered" evidence="7">
    <location>
        <begin position="114"/>
        <end position="148"/>
    </location>
</feature>
<dbReference type="RefSeq" id="XP_033535290.1">
    <property type="nucleotide sequence ID" value="XM_033674985.1"/>
</dbReference>
<dbReference type="GO" id="GO:0001228">
    <property type="term" value="F:DNA-binding transcription activator activity, RNA polymerase II-specific"/>
    <property type="evidence" value="ECO:0007669"/>
    <property type="project" value="TreeGrafter"/>
</dbReference>
<gene>
    <name evidence="9 11" type="ORF">P152DRAFT_287686</name>
</gene>